<proteinExistence type="predicted"/>
<name>A0A2N9HYY5_FAGSY</name>
<reference evidence="1" key="1">
    <citation type="submission" date="2018-02" db="EMBL/GenBank/DDBJ databases">
        <authorList>
            <person name="Cohen D.B."/>
            <person name="Kent A.D."/>
        </authorList>
    </citation>
    <scope>NUCLEOTIDE SEQUENCE</scope>
</reference>
<sequence length="57" mass="6628">MECPEDGGVETLQVVATRTPKRQLHWFFVEMLQLCQLRVMAISEWIAMVGSIRCEEM</sequence>
<organism evidence="1">
    <name type="scientific">Fagus sylvatica</name>
    <name type="common">Beechnut</name>
    <dbReference type="NCBI Taxonomy" id="28930"/>
    <lineage>
        <taxon>Eukaryota</taxon>
        <taxon>Viridiplantae</taxon>
        <taxon>Streptophyta</taxon>
        <taxon>Embryophyta</taxon>
        <taxon>Tracheophyta</taxon>
        <taxon>Spermatophyta</taxon>
        <taxon>Magnoliopsida</taxon>
        <taxon>eudicotyledons</taxon>
        <taxon>Gunneridae</taxon>
        <taxon>Pentapetalae</taxon>
        <taxon>rosids</taxon>
        <taxon>fabids</taxon>
        <taxon>Fagales</taxon>
        <taxon>Fagaceae</taxon>
        <taxon>Fagus</taxon>
    </lineage>
</organism>
<protein>
    <submittedName>
        <fullName evidence="1">Uncharacterized protein</fullName>
    </submittedName>
</protein>
<accession>A0A2N9HYY5</accession>
<evidence type="ECO:0000313" key="1">
    <source>
        <dbReference type="EMBL" id="SPD19086.1"/>
    </source>
</evidence>
<dbReference type="AlphaFoldDB" id="A0A2N9HYY5"/>
<dbReference type="EMBL" id="OIVN01004757">
    <property type="protein sequence ID" value="SPD19086.1"/>
    <property type="molecule type" value="Genomic_DNA"/>
</dbReference>
<gene>
    <name evidence="1" type="ORF">FSB_LOCUS46968</name>
</gene>